<comment type="subcellular location">
    <subcellularLocation>
        <location evidence="1">Cytoplasm</location>
    </subcellularLocation>
</comment>
<evidence type="ECO:0000256" key="10">
    <source>
        <dbReference type="SAM" id="MobiDB-lite"/>
    </source>
</evidence>
<keyword evidence="4" id="KW-0963">Cytoplasm</keyword>
<dbReference type="RefSeq" id="WP_096448571.1">
    <property type="nucleotide sequence ID" value="NZ_JBHSOG010000010.1"/>
</dbReference>
<proteinExistence type="inferred from homology"/>
<comment type="caution">
    <text evidence="11">The sequence shown here is derived from an EMBL/GenBank/DDBJ whole genome shotgun (WGS) entry which is preliminary data.</text>
</comment>
<dbReference type="GO" id="GO:0016787">
    <property type="term" value="F:hydrolase activity"/>
    <property type="evidence" value="ECO:0007669"/>
    <property type="project" value="UniProtKB-KW"/>
</dbReference>
<evidence type="ECO:0000256" key="1">
    <source>
        <dbReference type="ARBA" id="ARBA00004496"/>
    </source>
</evidence>
<organism evidence="11 12">
    <name type="scientific">Thauera sinica</name>
    <dbReference type="NCBI Taxonomy" id="2665146"/>
    <lineage>
        <taxon>Bacteria</taxon>
        <taxon>Pseudomonadati</taxon>
        <taxon>Pseudomonadota</taxon>
        <taxon>Betaproteobacteria</taxon>
        <taxon>Rhodocyclales</taxon>
        <taxon>Zoogloeaceae</taxon>
        <taxon>Thauera</taxon>
    </lineage>
</organism>
<feature type="region of interest" description="Disordered" evidence="10">
    <location>
        <begin position="30"/>
        <end position="52"/>
    </location>
</feature>
<evidence type="ECO:0000256" key="3">
    <source>
        <dbReference type="ARBA" id="ARBA00018484"/>
    </source>
</evidence>
<reference evidence="12" key="1">
    <citation type="journal article" date="2019" name="Int. J. Syst. Evol. Microbiol.">
        <title>The Global Catalogue of Microorganisms (GCM) 10K type strain sequencing project: providing services to taxonomists for standard genome sequencing and annotation.</title>
        <authorList>
            <consortium name="The Broad Institute Genomics Platform"/>
            <consortium name="The Broad Institute Genome Sequencing Center for Infectious Disease"/>
            <person name="Wu L."/>
            <person name="Ma J."/>
        </authorList>
    </citation>
    <scope>NUCLEOTIDE SEQUENCE [LARGE SCALE GENOMIC DNA]</scope>
    <source>
        <strain evidence="12">SHR3</strain>
    </source>
</reference>
<evidence type="ECO:0000256" key="4">
    <source>
        <dbReference type="ARBA" id="ARBA00022490"/>
    </source>
</evidence>
<dbReference type="Gene3D" id="1.10.287.500">
    <property type="entry name" value="Helix hairpin bin"/>
    <property type="match status" value="1"/>
</dbReference>
<evidence type="ECO:0000256" key="7">
    <source>
        <dbReference type="ARBA" id="ARBA00022801"/>
    </source>
</evidence>
<evidence type="ECO:0000256" key="8">
    <source>
        <dbReference type="ARBA" id="ARBA00022912"/>
    </source>
</evidence>
<dbReference type="InterPro" id="IPR050992">
    <property type="entry name" value="CheZ_family_phosphatases"/>
</dbReference>
<accession>A0ABW1AML5</accession>
<dbReference type="NCBIfam" id="NF008368">
    <property type="entry name" value="PRK11166.1"/>
    <property type="match status" value="1"/>
</dbReference>
<name>A0ABW1AML5_9RHOO</name>
<keyword evidence="5" id="KW-0145">Chemotaxis</keyword>
<sequence length="316" mass="33336">MTKRPKFDDAGDSDELQALFDSIAAASPSVAAGGVEPLRGEPGASSAGDSDELQALFDSVAADVGGLRQTEQAVRAAEPAAGGDNDELQALFDAVVAESWQGQGEGTAPPDAPGVPADAVFNQLGQMARRLHDALRELGYDQALQQAADAIPDARERLGYIARMTEQAAARVLNATDVARPIQDALGADAKALGGRWDRLYANDLSVDEFKALAGDTRAFVARVADASRTTNAQLLEIMMAQDFQDLTGQVIKRVVELAQTLEAQLLQVLLEAAPPQIREERQSALMNGPVVSAAGRDDVVTSQAQVDDLLESLGF</sequence>
<evidence type="ECO:0000256" key="9">
    <source>
        <dbReference type="ARBA" id="ARBA00029599"/>
    </source>
</evidence>
<keyword evidence="6" id="KW-0283">Flagellar rotation</keyword>
<protein>
    <recommendedName>
        <fullName evidence="3">Protein phosphatase CheZ</fullName>
    </recommendedName>
    <alternativeName>
        <fullName evidence="9">Chemotaxis protein CheZ</fullName>
    </alternativeName>
</protein>
<dbReference type="PANTHER" id="PTHR43693">
    <property type="entry name" value="PROTEIN PHOSPHATASE CHEZ"/>
    <property type="match status" value="1"/>
</dbReference>
<evidence type="ECO:0000256" key="2">
    <source>
        <dbReference type="ARBA" id="ARBA00005908"/>
    </source>
</evidence>
<dbReference type="EMBL" id="JBHSOG010000010">
    <property type="protein sequence ID" value="MFC5768363.1"/>
    <property type="molecule type" value="Genomic_DNA"/>
</dbReference>
<dbReference type="Pfam" id="PF04344">
    <property type="entry name" value="CheZ"/>
    <property type="match status" value="1"/>
</dbReference>
<dbReference type="PANTHER" id="PTHR43693:SF1">
    <property type="entry name" value="PROTEIN PHOSPHATASE CHEZ"/>
    <property type="match status" value="1"/>
</dbReference>
<dbReference type="SUPFAM" id="SSF75708">
    <property type="entry name" value="Chemotaxis phosphatase CheZ"/>
    <property type="match status" value="1"/>
</dbReference>
<keyword evidence="7 11" id="KW-0378">Hydrolase</keyword>
<comment type="similarity">
    <text evidence="2">Belongs to the CheZ family.</text>
</comment>
<evidence type="ECO:0000313" key="11">
    <source>
        <dbReference type="EMBL" id="MFC5768363.1"/>
    </source>
</evidence>
<dbReference type="Proteomes" id="UP001595974">
    <property type="component" value="Unassembled WGS sequence"/>
</dbReference>
<keyword evidence="12" id="KW-1185">Reference proteome</keyword>
<evidence type="ECO:0000313" key="12">
    <source>
        <dbReference type="Proteomes" id="UP001595974"/>
    </source>
</evidence>
<keyword evidence="8" id="KW-0904">Protein phosphatase</keyword>
<evidence type="ECO:0000256" key="6">
    <source>
        <dbReference type="ARBA" id="ARBA00022779"/>
    </source>
</evidence>
<gene>
    <name evidence="11" type="primary">cheZ</name>
    <name evidence="11" type="ORF">ACFPTN_03165</name>
</gene>
<dbReference type="InterPro" id="IPR007439">
    <property type="entry name" value="Chemotax_Pase_CheZ"/>
</dbReference>
<evidence type="ECO:0000256" key="5">
    <source>
        <dbReference type="ARBA" id="ARBA00022500"/>
    </source>
</evidence>